<evidence type="ECO:0000313" key="2">
    <source>
        <dbReference type="EMBL" id="GFH52999.1"/>
    </source>
</evidence>
<dbReference type="Proteomes" id="UP001054902">
    <property type="component" value="Unassembled WGS sequence"/>
</dbReference>
<name>A0AAD3H7P3_9STRA</name>
<comment type="caution">
    <text evidence="2">The sequence shown here is derived from an EMBL/GenBank/DDBJ whole genome shotgun (WGS) entry which is preliminary data.</text>
</comment>
<reference evidence="2 3" key="1">
    <citation type="journal article" date="2021" name="Sci. Rep.">
        <title>The genome of the diatom Chaetoceros tenuissimus carries an ancient integrated fragment of an extant virus.</title>
        <authorList>
            <person name="Hongo Y."/>
            <person name="Kimura K."/>
            <person name="Takaki Y."/>
            <person name="Yoshida Y."/>
            <person name="Baba S."/>
            <person name="Kobayashi G."/>
            <person name="Nagasaki K."/>
            <person name="Hano T."/>
            <person name="Tomaru Y."/>
        </authorList>
    </citation>
    <scope>NUCLEOTIDE SEQUENCE [LARGE SCALE GENOMIC DNA]</scope>
    <source>
        <strain evidence="2 3">NIES-3715</strain>
    </source>
</reference>
<proteinExistence type="predicted"/>
<organism evidence="2 3">
    <name type="scientific">Chaetoceros tenuissimus</name>
    <dbReference type="NCBI Taxonomy" id="426638"/>
    <lineage>
        <taxon>Eukaryota</taxon>
        <taxon>Sar</taxon>
        <taxon>Stramenopiles</taxon>
        <taxon>Ochrophyta</taxon>
        <taxon>Bacillariophyta</taxon>
        <taxon>Coscinodiscophyceae</taxon>
        <taxon>Chaetocerotophycidae</taxon>
        <taxon>Chaetocerotales</taxon>
        <taxon>Chaetocerotaceae</taxon>
        <taxon>Chaetoceros</taxon>
    </lineage>
</organism>
<accession>A0AAD3H7P3</accession>
<evidence type="ECO:0000313" key="3">
    <source>
        <dbReference type="Proteomes" id="UP001054902"/>
    </source>
</evidence>
<dbReference type="AlphaFoldDB" id="A0AAD3H7P3"/>
<dbReference type="EMBL" id="BLLK01000046">
    <property type="protein sequence ID" value="GFH52999.1"/>
    <property type="molecule type" value="Genomic_DNA"/>
</dbReference>
<keyword evidence="3" id="KW-1185">Reference proteome</keyword>
<sequence>MSDKIEKLEVATREAKERMEKTKAAFDDSLRRLEAAKEALREMDKEDQEKIMINDTKLPELIDLHRAATEEYGEAKSRYETNQRYLNMFKAKLSK</sequence>
<keyword evidence="1" id="KW-0175">Coiled coil</keyword>
<feature type="coiled-coil region" evidence="1">
    <location>
        <begin position="5"/>
        <end position="50"/>
    </location>
</feature>
<gene>
    <name evidence="2" type="ORF">CTEN210_09475</name>
</gene>
<evidence type="ECO:0000256" key="1">
    <source>
        <dbReference type="SAM" id="Coils"/>
    </source>
</evidence>
<protein>
    <submittedName>
        <fullName evidence="2">Uncharacterized protein</fullName>
    </submittedName>
</protein>